<dbReference type="AlphaFoldDB" id="A0A644WER6"/>
<gene>
    <name evidence="1" type="ORF">SDC9_48334</name>
</gene>
<sequence>MKLFLIKRGPLVAASCLLVALAMFYVVNHPAIVGTAAAVRQLPIYCVQRDQKVVALSFDAAWGNT</sequence>
<dbReference type="EMBL" id="VSSQ01000844">
    <property type="protein sequence ID" value="MPM02089.1"/>
    <property type="molecule type" value="Genomic_DNA"/>
</dbReference>
<comment type="caution">
    <text evidence="1">The sequence shown here is derived from an EMBL/GenBank/DDBJ whole genome shotgun (WGS) entry which is preliminary data.</text>
</comment>
<evidence type="ECO:0000313" key="1">
    <source>
        <dbReference type="EMBL" id="MPM02089.1"/>
    </source>
</evidence>
<proteinExistence type="predicted"/>
<accession>A0A644WER6</accession>
<name>A0A644WER6_9ZZZZ</name>
<protein>
    <submittedName>
        <fullName evidence="1">Uncharacterized protein</fullName>
    </submittedName>
</protein>
<organism evidence="1">
    <name type="scientific">bioreactor metagenome</name>
    <dbReference type="NCBI Taxonomy" id="1076179"/>
    <lineage>
        <taxon>unclassified sequences</taxon>
        <taxon>metagenomes</taxon>
        <taxon>ecological metagenomes</taxon>
    </lineage>
</organism>
<reference evidence="1" key="1">
    <citation type="submission" date="2019-08" db="EMBL/GenBank/DDBJ databases">
        <authorList>
            <person name="Kucharzyk K."/>
            <person name="Murdoch R.W."/>
            <person name="Higgins S."/>
            <person name="Loffler F."/>
        </authorList>
    </citation>
    <scope>NUCLEOTIDE SEQUENCE</scope>
</reference>